<evidence type="ECO:0000259" key="6">
    <source>
        <dbReference type="Pfam" id="PF00892"/>
    </source>
</evidence>
<feature type="transmembrane region" description="Helical" evidence="5">
    <location>
        <begin position="119"/>
        <end position="140"/>
    </location>
</feature>
<feature type="transmembrane region" description="Helical" evidence="5">
    <location>
        <begin position="178"/>
        <end position="196"/>
    </location>
</feature>
<feature type="transmembrane region" description="Helical" evidence="5">
    <location>
        <begin position="32"/>
        <end position="51"/>
    </location>
</feature>
<feature type="transmembrane region" description="Helical" evidence="5">
    <location>
        <begin position="208"/>
        <end position="228"/>
    </location>
</feature>
<dbReference type="SUPFAM" id="SSF103481">
    <property type="entry name" value="Multidrug resistance efflux transporter EmrE"/>
    <property type="match status" value="2"/>
</dbReference>
<dbReference type="InterPro" id="IPR000620">
    <property type="entry name" value="EamA_dom"/>
</dbReference>
<feature type="domain" description="EamA" evidence="6">
    <location>
        <begin position="6"/>
        <end position="136"/>
    </location>
</feature>
<dbReference type="RefSeq" id="WP_237979376.1">
    <property type="nucleotide sequence ID" value="NZ_JAKNCT010000010.1"/>
</dbReference>
<feature type="transmembrane region" description="Helical" evidence="5">
    <location>
        <begin position="263"/>
        <end position="286"/>
    </location>
</feature>
<keyword evidence="8" id="KW-1185">Reference proteome</keyword>
<evidence type="ECO:0000256" key="5">
    <source>
        <dbReference type="SAM" id="Phobius"/>
    </source>
</evidence>
<evidence type="ECO:0000256" key="1">
    <source>
        <dbReference type="ARBA" id="ARBA00004141"/>
    </source>
</evidence>
<gene>
    <name evidence="7" type="ORF">MAF45_08855</name>
</gene>
<protein>
    <submittedName>
        <fullName evidence="7">EamA family transporter</fullName>
    </submittedName>
</protein>
<evidence type="ECO:0000256" key="3">
    <source>
        <dbReference type="ARBA" id="ARBA00022989"/>
    </source>
</evidence>
<keyword evidence="4 5" id="KW-0472">Membrane</keyword>
<evidence type="ECO:0000256" key="2">
    <source>
        <dbReference type="ARBA" id="ARBA00022692"/>
    </source>
</evidence>
<accession>A0ABS9MSF7</accession>
<dbReference type="EMBL" id="JAKNCT010000010">
    <property type="protein sequence ID" value="MCG5031550.1"/>
    <property type="molecule type" value="Genomic_DNA"/>
</dbReference>
<dbReference type="Pfam" id="PF00892">
    <property type="entry name" value="EamA"/>
    <property type="match status" value="1"/>
</dbReference>
<name>A0ABS9MSF7_9BURK</name>
<dbReference type="PANTHER" id="PTHR22911:SF6">
    <property type="entry name" value="SOLUTE CARRIER FAMILY 35 MEMBER G1"/>
    <property type="match status" value="1"/>
</dbReference>
<comment type="caution">
    <text evidence="7">The sequence shown here is derived from an EMBL/GenBank/DDBJ whole genome shotgun (WGS) entry which is preliminary data.</text>
</comment>
<dbReference type="PANTHER" id="PTHR22911">
    <property type="entry name" value="ACYL-MALONYL CONDENSING ENZYME-RELATED"/>
    <property type="match status" value="1"/>
</dbReference>
<organism evidence="7 8">
    <name type="scientific">Mesosutterella porci</name>
    <dbReference type="NCBI Taxonomy" id="2915351"/>
    <lineage>
        <taxon>Bacteria</taxon>
        <taxon>Pseudomonadati</taxon>
        <taxon>Pseudomonadota</taxon>
        <taxon>Betaproteobacteria</taxon>
        <taxon>Burkholderiales</taxon>
        <taxon>Sutterellaceae</taxon>
        <taxon>Mesosutterella</taxon>
    </lineage>
</organism>
<feature type="transmembrane region" description="Helical" evidence="5">
    <location>
        <begin position="146"/>
        <end position="166"/>
    </location>
</feature>
<keyword evidence="2 5" id="KW-0812">Transmembrane</keyword>
<dbReference type="Proteomes" id="UP001297600">
    <property type="component" value="Unassembled WGS sequence"/>
</dbReference>
<comment type="subcellular location">
    <subcellularLocation>
        <location evidence="1">Membrane</location>
        <topology evidence="1">Multi-pass membrane protein</topology>
    </subcellularLocation>
</comment>
<sequence length="295" mass="31411">MAVRSLWMLAACFFFMLMALFAKICTGHFSAWEVVFYRSLVGLVFMTAVMVRKKVAFGTRWPLPHLKRCAAGTLCFALEVSALKLLPLGLAQSISYSSALIFIVFFIVSSLARRRPVEWPLVAVTAAGFGGVLLIARPGASGFDPAGVAMGLGAAFCGACVSWSLRELASQNEPRERTVFYFMLAGVLAGFATTAAGSEGFHEVTPQLLVPLLGVGVSAVIAQIAMTYAWTCGHPILNSIYDFSGILFATLAGIFFFGESPDLFSAAGMAVVFASGAAASVMRLLVERRSARSSA</sequence>
<proteinExistence type="predicted"/>
<feature type="transmembrane region" description="Helical" evidence="5">
    <location>
        <begin position="94"/>
        <end position="112"/>
    </location>
</feature>
<feature type="transmembrane region" description="Helical" evidence="5">
    <location>
        <begin position="240"/>
        <end position="257"/>
    </location>
</feature>
<evidence type="ECO:0000313" key="8">
    <source>
        <dbReference type="Proteomes" id="UP001297600"/>
    </source>
</evidence>
<evidence type="ECO:0000313" key="7">
    <source>
        <dbReference type="EMBL" id="MCG5031550.1"/>
    </source>
</evidence>
<evidence type="ECO:0000256" key="4">
    <source>
        <dbReference type="ARBA" id="ARBA00023136"/>
    </source>
</evidence>
<reference evidence="7 8" key="1">
    <citation type="submission" date="2022-02" db="EMBL/GenBank/DDBJ databases">
        <title>Mesosutterella porci, a novel member of the family Sutterellaceae from pig feces.</title>
        <authorList>
            <person name="Wylensek D."/>
            <person name="Clavel T."/>
        </authorList>
    </citation>
    <scope>NUCLEOTIDE SEQUENCE [LARGE SCALE GENOMIC DNA]</scope>
    <source>
        <strain evidence="8">oilRF-744-wt-GAM-9</strain>
    </source>
</reference>
<keyword evidence="3 5" id="KW-1133">Transmembrane helix</keyword>
<dbReference type="InterPro" id="IPR037185">
    <property type="entry name" value="EmrE-like"/>
</dbReference>